<dbReference type="SUPFAM" id="SSF54928">
    <property type="entry name" value="RNA-binding domain, RBD"/>
    <property type="match status" value="1"/>
</dbReference>
<dbReference type="GO" id="GO:0003676">
    <property type="term" value="F:nucleic acid binding"/>
    <property type="evidence" value="ECO:0007669"/>
    <property type="project" value="InterPro"/>
</dbReference>
<organism evidence="1 2">
    <name type="scientific">Ascobolus immersus RN42</name>
    <dbReference type="NCBI Taxonomy" id="1160509"/>
    <lineage>
        <taxon>Eukaryota</taxon>
        <taxon>Fungi</taxon>
        <taxon>Dikarya</taxon>
        <taxon>Ascomycota</taxon>
        <taxon>Pezizomycotina</taxon>
        <taxon>Pezizomycetes</taxon>
        <taxon>Pezizales</taxon>
        <taxon>Ascobolaceae</taxon>
        <taxon>Ascobolus</taxon>
    </lineage>
</organism>
<protein>
    <submittedName>
        <fullName evidence="1">Uncharacterized protein</fullName>
    </submittedName>
</protein>
<gene>
    <name evidence="1" type="ORF">BJ508DRAFT_308465</name>
</gene>
<accession>A0A3N4ICD3</accession>
<name>A0A3N4ICD3_ASCIM</name>
<proteinExistence type="predicted"/>
<dbReference type="EMBL" id="ML119700">
    <property type="protein sequence ID" value="RPA79364.1"/>
    <property type="molecule type" value="Genomic_DNA"/>
</dbReference>
<evidence type="ECO:0000313" key="2">
    <source>
        <dbReference type="Proteomes" id="UP000275078"/>
    </source>
</evidence>
<dbReference type="Proteomes" id="UP000275078">
    <property type="component" value="Unassembled WGS sequence"/>
</dbReference>
<reference evidence="1 2" key="1">
    <citation type="journal article" date="2018" name="Nat. Ecol. Evol.">
        <title>Pezizomycetes genomes reveal the molecular basis of ectomycorrhizal truffle lifestyle.</title>
        <authorList>
            <person name="Murat C."/>
            <person name="Payen T."/>
            <person name="Noel B."/>
            <person name="Kuo A."/>
            <person name="Morin E."/>
            <person name="Chen J."/>
            <person name="Kohler A."/>
            <person name="Krizsan K."/>
            <person name="Balestrini R."/>
            <person name="Da Silva C."/>
            <person name="Montanini B."/>
            <person name="Hainaut M."/>
            <person name="Levati E."/>
            <person name="Barry K.W."/>
            <person name="Belfiori B."/>
            <person name="Cichocki N."/>
            <person name="Clum A."/>
            <person name="Dockter R.B."/>
            <person name="Fauchery L."/>
            <person name="Guy J."/>
            <person name="Iotti M."/>
            <person name="Le Tacon F."/>
            <person name="Lindquist E.A."/>
            <person name="Lipzen A."/>
            <person name="Malagnac F."/>
            <person name="Mello A."/>
            <person name="Molinier V."/>
            <person name="Miyauchi S."/>
            <person name="Poulain J."/>
            <person name="Riccioni C."/>
            <person name="Rubini A."/>
            <person name="Sitrit Y."/>
            <person name="Splivallo R."/>
            <person name="Traeger S."/>
            <person name="Wang M."/>
            <person name="Zifcakova L."/>
            <person name="Wipf D."/>
            <person name="Zambonelli A."/>
            <person name="Paolocci F."/>
            <person name="Nowrousian M."/>
            <person name="Ottonello S."/>
            <person name="Baldrian P."/>
            <person name="Spatafora J.W."/>
            <person name="Henrissat B."/>
            <person name="Nagy L.G."/>
            <person name="Aury J.M."/>
            <person name="Wincker P."/>
            <person name="Grigoriev I.V."/>
            <person name="Bonfante P."/>
            <person name="Martin F.M."/>
        </authorList>
    </citation>
    <scope>NUCLEOTIDE SEQUENCE [LARGE SCALE GENOMIC DNA]</scope>
    <source>
        <strain evidence="1 2">RN42</strain>
    </source>
</reference>
<evidence type="ECO:0000313" key="1">
    <source>
        <dbReference type="EMBL" id="RPA79364.1"/>
    </source>
</evidence>
<dbReference type="AlphaFoldDB" id="A0A3N4ICD3"/>
<dbReference type="InterPro" id="IPR035979">
    <property type="entry name" value="RBD_domain_sf"/>
</dbReference>
<sequence length="238" mass="28137">MHALSSYYSHPRISFQTQEDEYQQQLEHRANMARHHRHSPIHQNIYTHHLSKTIFHPHQPRAPPPDPENLAHLQATLRPVQRTLPTRPMENPKFWTHPSLQIENVDPDADGHIIMGPFRSYRAKFILLPRIDCEDVEGRRKRNLGYAFIFFKNEEGRDNAVKAWEERLQVARVDLVPVEVDEVDEEVEEGEVVEDEFGLDVPGVVRAEYWEGKEKEKEDPFWDLGWWEARVERVLIED</sequence>
<keyword evidence="2" id="KW-1185">Reference proteome</keyword>